<dbReference type="Proteomes" id="UP000319004">
    <property type="component" value="Chromosome"/>
</dbReference>
<feature type="chain" id="PRO_5021763076" evidence="1">
    <location>
        <begin position="26"/>
        <end position="257"/>
    </location>
</feature>
<dbReference type="RefSeq" id="WP_145391834.1">
    <property type="nucleotide sequence ID" value="NZ_CP037423.1"/>
</dbReference>
<proteinExistence type="predicted"/>
<sequence precursor="true">MSASTLKYVSALLLCCFCFGGQASAQRQERFYPAGRYHQVDTQQDRNGFQAQAGHGMGVRTESQLGGQMDSTGDRNLGVHGNVQAGYFAEAGVTQSGRVGNVDITNQLSGESFTGTELGGNAGVSQDGVGLGANAFAGSRVSGRLGTEIGAVGVGTTGEAWSGLGAEADARVGMKNGKLKLKGELGAALGVGGKIGVDASIDFNPIARDVSRHGRNVGKAASAVGRDLGKTSKTVSKDVKRAGQKVVKDIGRLFRKR</sequence>
<evidence type="ECO:0000256" key="1">
    <source>
        <dbReference type="SAM" id="SignalP"/>
    </source>
</evidence>
<feature type="signal peptide" evidence="1">
    <location>
        <begin position="1"/>
        <end position="25"/>
    </location>
</feature>
<keyword evidence="3" id="KW-1185">Reference proteome</keyword>
<reference evidence="2 3" key="1">
    <citation type="submission" date="2019-03" db="EMBL/GenBank/DDBJ databases">
        <title>Deep-cultivation of Planctomycetes and their phenomic and genomic characterization uncovers novel biology.</title>
        <authorList>
            <person name="Wiegand S."/>
            <person name="Jogler M."/>
            <person name="Boedeker C."/>
            <person name="Pinto D."/>
            <person name="Vollmers J."/>
            <person name="Rivas-Marin E."/>
            <person name="Kohn T."/>
            <person name="Peeters S.H."/>
            <person name="Heuer A."/>
            <person name="Rast P."/>
            <person name="Oberbeckmann S."/>
            <person name="Bunk B."/>
            <person name="Jeske O."/>
            <person name="Meyerdierks A."/>
            <person name="Storesund J.E."/>
            <person name="Kallscheuer N."/>
            <person name="Luecker S."/>
            <person name="Lage O.M."/>
            <person name="Pohl T."/>
            <person name="Merkel B.J."/>
            <person name="Hornburger P."/>
            <person name="Mueller R.-W."/>
            <person name="Bruemmer F."/>
            <person name="Labrenz M."/>
            <person name="Spormann A.M."/>
            <person name="Op den Camp H."/>
            <person name="Overmann J."/>
            <person name="Amann R."/>
            <person name="Jetten M.S.M."/>
            <person name="Mascher T."/>
            <person name="Medema M.H."/>
            <person name="Devos D.P."/>
            <person name="Kaster A.-K."/>
            <person name="Ovreas L."/>
            <person name="Rohde M."/>
            <person name="Galperin M.Y."/>
            <person name="Jogler C."/>
        </authorList>
    </citation>
    <scope>NUCLEOTIDE SEQUENCE [LARGE SCALE GENOMIC DNA]</scope>
    <source>
        <strain evidence="2 3">Enr13</strain>
    </source>
</reference>
<dbReference type="AlphaFoldDB" id="A0A518I3Z8"/>
<dbReference type="OrthoDB" id="5194739at2"/>
<accession>A0A518I3Z8</accession>
<protein>
    <submittedName>
        <fullName evidence="2">Uncharacterized protein</fullName>
    </submittedName>
</protein>
<keyword evidence="1" id="KW-0732">Signal</keyword>
<organism evidence="2 3">
    <name type="scientific">Stieleria neptunia</name>
    <dbReference type="NCBI Taxonomy" id="2527979"/>
    <lineage>
        <taxon>Bacteria</taxon>
        <taxon>Pseudomonadati</taxon>
        <taxon>Planctomycetota</taxon>
        <taxon>Planctomycetia</taxon>
        <taxon>Pirellulales</taxon>
        <taxon>Pirellulaceae</taxon>
        <taxon>Stieleria</taxon>
    </lineage>
</organism>
<evidence type="ECO:0000313" key="2">
    <source>
        <dbReference type="EMBL" id="QDV47768.1"/>
    </source>
</evidence>
<gene>
    <name evidence="2" type="ORF">Enr13x_76800</name>
</gene>
<evidence type="ECO:0000313" key="3">
    <source>
        <dbReference type="Proteomes" id="UP000319004"/>
    </source>
</evidence>
<name>A0A518I3Z8_9BACT</name>
<dbReference type="KEGG" id="snep:Enr13x_76800"/>
<dbReference type="EMBL" id="CP037423">
    <property type="protein sequence ID" value="QDV47768.1"/>
    <property type="molecule type" value="Genomic_DNA"/>
</dbReference>